<dbReference type="InterPro" id="IPR014721">
    <property type="entry name" value="Ribsml_uS5_D2-typ_fold_subgr"/>
</dbReference>
<dbReference type="GO" id="GO:0006412">
    <property type="term" value="P:translation"/>
    <property type="evidence" value="ECO:0007669"/>
    <property type="project" value="InterPro"/>
</dbReference>
<dbReference type="SUPFAM" id="SSF54211">
    <property type="entry name" value="Ribosomal protein S5 domain 2-like"/>
    <property type="match status" value="1"/>
</dbReference>
<evidence type="ECO:0000256" key="4">
    <source>
        <dbReference type="RuleBase" id="RU003815"/>
    </source>
</evidence>
<dbReference type="Pfam" id="PF00380">
    <property type="entry name" value="Ribosomal_S9"/>
    <property type="match status" value="1"/>
</dbReference>
<dbReference type="NCBIfam" id="NF001099">
    <property type="entry name" value="PRK00132.1"/>
    <property type="match status" value="1"/>
</dbReference>
<evidence type="ECO:0000256" key="1">
    <source>
        <dbReference type="ARBA" id="ARBA00005251"/>
    </source>
</evidence>
<evidence type="ECO:0000313" key="8">
    <source>
        <dbReference type="Proteomes" id="UP000176228"/>
    </source>
</evidence>
<feature type="compositionally biased region" description="Basic residues" evidence="6">
    <location>
        <begin position="132"/>
        <end position="152"/>
    </location>
</feature>
<dbReference type="InterPro" id="IPR000754">
    <property type="entry name" value="Ribosomal_uS9"/>
</dbReference>
<comment type="caution">
    <text evidence="7">The sequence shown here is derived from an EMBL/GenBank/DDBJ whole genome shotgun (WGS) entry which is preliminary data.</text>
</comment>
<dbReference type="EMBL" id="MFJU01000022">
    <property type="protein sequence ID" value="OGG36159.1"/>
    <property type="molecule type" value="Genomic_DNA"/>
</dbReference>
<evidence type="ECO:0000256" key="2">
    <source>
        <dbReference type="ARBA" id="ARBA00022980"/>
    </source>
</evidence>
<dbReference type="PANTHER" id="PTHR21569:SF1">
    <property type="entry name" value="SMALL RIBOSOMAL SUBUNIT PROTEIN US9M"/>
    <property type="match status" value="1"/>
</dbReference>
<dbReference type="AlphaFoldDB" id="A0A1F6BGU8"/>
<feature type="region of interest" description="Disordered" evidence="6">
    <location>
        <begin position="126"/>
        <end position="152"/>
    </location>
</feature>
<dbReference type="GO" id="GO:0022627">
    <property type="term" value="C:cytosolic small ribosomal subunit"/>
    <property type="evidence" value="ECO:0007669"/>
    <property type="project" value="TreeGrafter"/>
</dbReference>
<dbReference type="InterPro" id="IPR020568">
    <property type="entry name" value="Ribosomal_Su5_D2-typ_SF"/>
</dbReference>
<sequence>MAKKTENKKQQYYEAVGRRKEATARARLYVLTQDTIDIGGVSIKKGDIMVNKKPVEQFFPGETAKSIYLEPFRTTNTVGRFTVSALVTGGGTYGQMGAFIHAVSRALLEIDKDKFRPILKKRGFLKRDPRMKERRKAGLAQKARAKKQSPKR</sequence>
<keyword evidence="3 4" id="KW-0687">Ribonucleoprotein</keyword>
<dbReference type="InterPro" id="IPR023035">
    <property type="entry name" value="Ribosomal_uS9_bac/plastid"/>
</dbReference>
<gene>
    <name evidence="7" type="ORF">A2968_05600</name>
</gene>
<organism evidence="7 8">
    <name type="scientific">Candidatus Gottesmanbacteria bacterium RIFCSPLOWO2_01_FULL_42_22</name>
    <dbReference type="NCBI Taxonomy" id="1798391"/>
    <lineage>
        <taxon>Bacteria</taxon>
        <taxon>Candidatus Gottesmaniibacteriota</taxon>
    </lineage>
</organism>
<evidence type="ECO:0000313" key="7">
    <source>
        <dbReference type="EMBL" id="OGG36159.1"/>
    </source>
</evidence>
<evidence type="ECO:0000256" key="5">
    <source>
        <dbReference type="RuleBase" id="RU003816"/>
    </source>
</evidence>
<reference evidence="7 8" key="1">
    <citation type="journal article" date="2016" name="Nat. Commun.">
        <title>Thousands of microbial genomes shed light on interconnected biogeochemical processes in an aquifer system.</title>
        <authorList>
            <person name="Anantharaman K."/>
            <person name="Brown C.T."/>
            <person name="Hug L.A."/>
            <person name="Sharon I."/>
            <person name="Castelle C.J."/>
            <person name="Probst A.J."/>
            <person name="Thomas B.C."/>
            <person name="Singh A."/>
            <person name="Wilkins M.J."/>
            <person name="Karaoz U."/>
            <person name="Brodie E.L."/>
            <person name="Williams K.H."/>
            <person name="Hubbard S.S."/>
            <person name="Banfield J.F."/>
        </authorList>
    </citation>
    <scope>NUCLEOTIDE SEQUENCE [LARGE SCALE GENOMIC DNA]</scope>
</reference>
<protein>
    <recommendedName>
        <fullName evidence="5">30S ribosomal protein S9</fullName>
    </recommendedName>
</protein>
<dbReference type="STRING" id="1798391.A2968_05600"/>
<accession>A0A1F6BGU8</accession>
<dbReference type="GO" id="GO:0003735">
    <property type="term" value="F:structural constituent of ribosome"/>
    <property type="evidence" value="ECO:0007669"/>
    <property type="project" value="InterPro"/>
</dbReference>
<dbReference type="PANTHER" id="PTHR21569">
    <property type="entry name" value="RIBOSOMAL PROTEIN S9"/>
    <property type="match status" value="1"/>
</dbReference>
<dbReference type="Gene3D" id="3.30.230.10">
    <property type="match status" value="1"/>
</dbReference>
<name>A0A1F6BGU8_9BACT</name>
<dbReference type="PROSITE" id="PS00360">
    <property type="entry name" value="RIBOSOMAL_S9"/>
    <property type="match status" value="1"/>
</dbReference>
<evidence type="ECO:0000256" key="6">
    <source>
        <dbReference type="SAM" id="MobiDB-lite"/>
    </source>
</evidence>
<proteinExistence type="inferred from homology"/>
<dbReference type="InterPro" id="IPR020574">
    <property type="entry name" value="Ribosomal_uS9_CS"/>
</dbReference>
<evidence type="ECO:0000256" key="3">
    <source>
        <dbReference type="ARBA" id="ARBA00023274"/>
    </source>
</evidence>
<keyword evidence="2 4" id="KW-0689">Ribosomal protein</keyword>
<dbReference type="Proteomes" id="UP000176228">
    <property type="component" value="Unassembled WGS sequence"/>
</dbReference>
<comment type="similarity">
    <text evidence="1 4">Belongs to the universal ribosomal protein uS9 family.</text>
</comment>
<dbReference type="GO" id="GO:0003723">
    <property type="term" value="F:RNA binding"/>
    <property type="evidence" value="ECO:0007669"/>
    <property type="project" value="TreeGrafter"/>
</dbReference>